<keyword evidence="1" id="KW-0378">Hydrolase</keyword>
<dbReference type="SUPFAM" id="SSF49785">
    <property type="entry name" value="Galactose-binding domain-like"/>
    <property type="match status" value="1"/>
</dbReference>
<proteinExistence type="predicted"/>
<feature type="signal peptide" evidence="2">
    <location>
        <begin position="1"/>
        <end position="27"/>
    </location>
</feature>
<dbReference type="Gene3D" id="3.40.50.1820">
    <property type="entry name" value="alpha/beta hydrolase"/>
    <property type="match status" value="2"/>
</dbReference>
<organism evidence="4 5">
    <name type="scientific">Nocardioides lentus</name>
    <dbReference type="NCBI Taxonomy" id="338077"/>
    <lineage>
        <taxon>Bacteria</taxon>
        <taxon>Bacillati</taxon>
        <taxon>Actinomycetota</taxon>
        <taxon>Actinomycetes</taxon>
        <taxon>Propionibacteriales</taxon>
        <taxon>Nocardioidaceae</taxon>
        <taxon>Nocardioides</taxon>
    </lineage>
</organism>
<keyword evidence="2" id="KW-0732">Signal</keyword>
<evidence type="ECO:0000313" key="5">
    <source>
        <dbReference type="Proteomes" id="UP001501612"/>
    </source>
</evidence>
<dbReference type="Proteomes" id="UP001501612">
    <property type="component" value="Unassembled WGS sequence"/>
</dbReference>
<evidence type="ECO:0000256" key="2">
    <source>
        <dbReference type="SAM" id="SignalP"/>
    </source>
</evidence>
<dbReference type="Gene3D" id="2.60.120.260">
    <property type="entry name" value="Galactose-binding domain-like"/>
    <property type="match status" value="1"/>
</dbReference>
<dbReference type="SMART" id="SM00939">
    <property type="entry name" value="PepX_C"/>
    <property type="match status" value="1"/>
</dbReference>
<evidence type="ECO:0000256" key="1">
    <source>
        <dbReference type="ARBA" id="ARBA00022801"/>
    </source>
</evidence>
<dbReference type="SUPFAM" id="SSF53474">
    <property type="entry name" value="alpha/beta-Hydrolases"/>
    <property type="match status" value="1"/>
</dbReference>
<sequence length="651" mass="69939">MTWSRPTRSLAALAGAGVVLATLPALAGPALTASAAPGDNGQWSGTKPYALSGGVTKPVHSYADAIRETVYVLAPDFDGDGEQDRVAADIVRPVELDRAGVDVPVVMDASPYYLSIGRGNEAEKKTYDEAGNPALTPLFYDNYFVPRGYGYVAVDAAGTGRSTGCVDEGGKSDVGSVKAVVEWLNGNAEAVDADGEPVEADWTNGKTGMIGKSYDGTLANGVAATGVEGLETIVPISAISSWYDYSRSQDLPFSWNYARGLSERVAADRTEDVDCTATYDRLSAEDDDETGQYNAFWAERDHRDGPVTNADNVTASVFVFHGLQDLNVKTDHFSKWWDRLGENGVERKLWLSRLGHVDPFDSDRERWVSVLHRWFDNQLQGVANGIRREAPVDVEVAPDTWITQQQWPAGKRTILRPTGQGTLVEGKAGTGTRSWLNAPQQTEAAALSAGTEANRLLFASAPLKRTVRMSGAAEARLRITSTAPVGQVGVMLVDYGLGERVLATGDGARTTQEQSCVGSSVSYDDACYYRMTRNLGTTPLQVLGRGWARLDGAGTRTVTVELDADDARVQAGHRLGVVLVGAAPSRLRNVDTSATSRYTVDLSRSRIEVPGVVPVVTQRQSARPAQGWLPTLDEVVPGTVAPRTQGFQLPR</sequence>
<name>A0ABP5A896_9ACTN</name>
<dbReference type="InterPro" id="IPR008979">
    <property type="entry name" value="Galactose-bd-like_sf"/>
</dbReference>
<gene>
    <name evidence="4" type="ORF">GCM10009737_01100</name>
</gene>
<keyword evidence="5" id="KW-1185">Reference proteome</keyword>
<dbReference type="RefSeq" id="WP_344002179.1">
    <property type="nucleotide sequence ID" value="NZ_BAAAMY010000001.1"/>
</dbReference>
<dbReference type="InterPro" id="IPR013736">
    <property type="entry name" value="Xaa-Pro_dipept_C"/>
</dbReference>
<comment type="caution">
    <text evidence="4">The sequence shown here is derived from an EMBL/GenBank/DDBJ whole genome shotgun (WGS) entry which is preliminary data.</text>
</comment>
<evidence type="ECO:0000259" key="3">
    <source>
        <dbReference type="SMART" id="SM00939"/>
    </source>
</evidence>
<dbReference type="Pfam" id="PF02129">
    <property type="entry name" value="Peptidase_S15"/>
    <property type="match status" value="1"/>
</dbReference>
<dbReference type="InterPro" id="IPR000383">
    <property type="entry name" value="Xaa-Pro-like_dom"/>
</dbReference>
<feature type="domain" description="Xaa-Pro dipeptidyl-peptidase C-terminal" evidence="3">
    <location>
        <begin position="372"/>
        <end position="608"/>
    </location>
</feature>
<evidence type="ECO:0000313" key="4">
    <source>
        <dbReference type="EMBL" id="GAA1904167.1"/>
    </source>
</evidence>
<dbReference type="Pfam" id="PF08530">
    <property type="entry name" value="PepX_C"/>
    <property type="match status" value="1"/>
</dbReference>
<feature type="chain" id="PRO_5045312852" evidence="2">
    <location>
        <begin position="28"/>
        <end position="651"/>
    </location>
</feature>
<dbReference type="EMBL" id="BAAAMY010000001">
    <property type="protein sequence ID" value="GAA1904167.1"/>
    <property type="molecule type" value="Genomic_DNA"/>
</dbReference>
<accession>A0ABP5A896</accession>
<dbReference type="InterPro" id="IPR029058">
    <property type="entry name" value="AB_hydrolase_fold"/>
</dbReference>
<protein>
    <submittedName>
        <fullName evidence="4">Xaa-Pro dipeptidyl-peptidase</fullName>
    </submittedName>
</protein>
<reference evidence="5" key="1">
    <citation type="journal article" date="2019" name="Int. J. Syst. Evol. Microbiol.">
        <title>The Global Catalogue of Microorganisms (GCM) 10K type strain sequencing project: providing services to taxonomists for standard genome sequencing and annotation.</title>
        <authorList>
            <consortium name="The Broad Institute Genomics Platform"/>
            <consortium name="The Broad Institute Genome Sequencing Center for Infectious Disease"/>
            <person name="Wu L."/>
            <person name="Ma J."/>
        </authorList>
    </citation>
    <scope>NUCLEOTIDE SEQUENCE [LARGE SCALE GENOMIC DNA]</scope>
    <source>
        <strain evidence="5">JCM 14046</strain>
    </source>
</reference>